<dbReference type="GO" id="GO:0004672">
    <property type="term" value="F:protein kinase activity"/>
    <property type="evidence" value="ECO:0007669"/>
    <property type="project" value="InterPro"/>
</dbReference>
<dbReference type="Gene3D" id="1.10.510.10">
    <property type="entry name" value="Transferase(Phosphotransferase) domain 1"/>
    <property type="match status" value="1"/>
</dbReference>
<evidence type="ECO:0000259" key="1">
    <source>
        <dbReference type="PROSITE" id="PS50011"/>
    </source>
</evidence>
<name>A0A6G1ISM9_9PLEO</name>
<evidence type="ECO:0000313" key="2">
    <source>
        <dbReference type="EMBL" id="KAF2681108.1"/>
    </source>
</evidence>
<dbReference type="InterPro" id="IPR011009">
    <property type="entry name" value="Kinase-like_dom_sf"/>
</dbReference>
<dbReference type="PROSITE" id="PS50011">
    <property type="entry name" value="PROTEIN_KINASE_DOM"/>
    <property type="match status" value="1"/>
</dbReference>
<dbReference type="AlphaFoldDB" id="A0A6G1ISM9"/>
<feature type="domain" description="Protein kinase" evidence="1">
    <location>
        <begin position="25"/>
        <end position="254"/>
    </location>
</feature>
<dbReference type="EMBL" id="MU005593">
    <property type="protein sequence ID" value="KAF2681108.1"/>
    <property type="molecule type" value="Genomic_DNA"/>
</dbReference>
<keyword evidence="3" id="KW-1185">Reference proteome</keyword>
<gene>
    <name evidence="2" type="ORF">K458DRAFT_372595</name>
</gene>
<organism evidence="2 3">
    <name type="scientific">Lentithecium fluviatile CBS 122367</name>
    <dbReference type="NCBI Taxonomy" id="1168545"/>
    <lineage>
        <taxon>Eukaryota</taxon>
        <taxon>Fungi</taxon>
        <taxon>Dikarya</taxon>
        <taxon>Ascomycota</taxon>
        <taxon>Pezizomycotina</taxon>
        <taxon>Dothideomycetes</taxon>
        <taxon>Pleosporomycetidae</taxon>
        <taxon>Pleosporales</taxon>
        <taxon>Massarineae</taxon>
        <taxon>Lentitheciaceae</taxon>
        <taxon>Lentithecium</taxon>
    </lineage>
</organism>
<dbReference type="SUPFAM" id="SSF56112">
    <property type="entry name" value="Protein kinase-like (PK-like)"/>
    <property type="match status" value="1"/>
</dbReference>
<proteinExistence type="predicted"/>
<protein>
    <submittedName>
        <fullName evidence="2">Serine/threonine kinase</fullName>
    </submittedName>
</protein>
<keyword evidence="2" id="KW-0418">Kinase</keyword>
<dbReference type="Pfam" id="PF00069">
    <property type="entry name" value="Pkinase"/>
    <property type="match status" value="1"/>
</dbReference>
<dbReference type="GO" id="GO:0005524">
    <property type="term" value="F:ATP binding"/>
    <property type="evidence" value="ECO:0007669"/>
    <property type="project" value="InterPro"/>
</dbReference>
<dbReference type="OrthoDB" id="4062651at2759"/>
<reference evidence="2" key="1">
    <citation type="journal article" date="2020" name="Stud. Mycol.">
        <title>101 Dothideomycetes genomes: a test case for predicting lifestyles and emergence of pathogens.</title>
        <authorList>
            <person name="Haridas S."/>
            <person name="Albert R."/>
            <person name="Binder M."/>
            <person name="Bloem J."/>
            <person name="Labutti K."/>
            <person name="Salamov A."/>
            <person name="Andreopoulos B."/>
            <person name="Baker S."/>
            <person name="Barry K."/>
            <person name="Bills G."/>
            <person name="Bluhm B."/>
            <person name="Cannon C."/>
            <person name="Castanera R."/>
            <person name="Culley D."/>
            <person name="Daum C."/>
            <person name="Ezra D."/>
            <person name="Gonzalez J."/>
            <person name="Henrissat B."/>
            <person name="Kuo A."/>
            <person name="Liang C."/>
            <person name="Lipzen A."/>
            <person name="Lutzoni F."/>
            <person name="Magnuson J."/>
            <person name="Mondo S."/>
            <person name="Nolan M."/>
            <person name="Ohm R."/>
            <person name="Pangilinan J."/>
            <person name="Park H.-J."/>
            <person name="Ramirez L."/>
            <person name="Alfaro M."/>
            <person name="Sun H."/>
            <person name="Tritt A."/>
            <person name="Yoshinaga Y."/>
            <person name="Zwiers L.-H."/>
            <person name="Turgeon B."/>
            <person name="Goodwin S."/>
            <person name="Spatafora J."/>
            <person name="Crous P."/>
            <person name="Grigoriev I."/>
        </authorList>
    </citation>
    <scope>NUCLEOTIDE SEQUENCE</scope>
    <source>
        <strain evidence="2">CBS 122367</strain>
    </source>
</reference>
<accession>A0A6G1ISM9</accession>
<evidence type="ECO:0000313" key="3">
    <source>
        <dbReference type="Proteomes" id="UP000799291"/>
    </source>
</evidence>
<sequence length="254" mass="28896">MHKEPMEICEKAEIFVDSGNDNLEFDHSKLILRRADGEYFYAMTGRRIFQFSQIDVHELDAIRIPSDHIWPLADPTFTRAPEPLPSDCYLKRPSLLYYDDTSDSHDYTEHILTEVKACEMLRLRPHPNIAQYLGVVVEDSRIRGICFAKYSRTLLQMLKDGTPFQRDVVLGGIKAGVQHMHELGLVHNDLQLSNIMMDGDTPIIIDFDSCKQEGDRLGSKAGNFGRTASGEDFAKRDNDLYSLSEIQRALAAET</sequence>
<dbReference type="Proteomes" id="UP000799291">
    <property type="component" value="Unassembled WGS sequence"/>
</dbReference>
<dbReference type="InterPro" id="IPR000719">
    <property type="entry name" value="Prot_kinase_dom"/>
</dbReference>
<keyword evidence="2" id="KW-0808">Transferase</keyword>